<evidence type="ECO:0000256" key="3">
    <source>
        <dbReference type="ARBA" id="ARBA00022946"/>
    </source>
</evidence>
<dbReference type="Pfam" id="PF00378">
    <property type="entry name" value="ECH_1"/>
    <property type="match status" value="1"/>
</dbReference>
<gene>
    <name evidence="7" type="ORF">C7B43_03865</name>
</gene>
<keyword evidence="2" id="KW-0276">Fatty acid metabolism</keyword>
<dbReference type="Gene3D" id="1.10.12.10">
    <property type="entry name" value="Lyase 2-enoyl-coa Hydratase, Chain A, domain 2"/>
    <property type="match status" value="1"/>
</dbReference>
<comment type="similarity">
    <text evidence="1">Belongs to the enoyl-CoA hydratase/isomerase family.</text>
</comment>
<evidence type="ECO:0000256" key="5">
    <source>
        <dbReference type="ARBA" id="ARBA00037410"/>
    </source>
</evidence>
<evidence type="ECO:0000313" key="7">
    <source>
        <dbReference type="EMBL" id="PSR30996.1"/>
    </source>
</evidence>
<name>A0A2T2X974_9FIRM</name>
<dbReference type="PANTHER" id="PTHR43602:SF1">
    <property type="entry name" value="ENOYL-COA HYDRATASE DOMAIN-CONTAINING PROTEIN 3, MITOCHONDRIAL"/>
    <property type="match status" value="1"/>
</dbReference>
<dbReference type="InterPro" id="IPR029045">
    <property type="entry name" value="ClpP/crotonase-like_dom_sf"/>
</dbReference>
<dbReference type="GO" id="GO:0006631">
    <property type="term" value="P:fatty acid metabolic process"/>
    <property type="evidence" value="ECO:0007669"/>
    <property type="project" value="UniProtKB-KW"/>
</dbReference>
<protein>
    <recommendedName>
        <fullName evidence="6">Enoyl-CoA hydratase domain-containing protein 3, mitochondrial</fullName>
    </recommendedName>
</protein>
<dbReference type="Proteomes" id="UP000242699">
    <property type="component" value="Unassembled WGS sequence"/>
</dbReference>
<accession>A0A2T2X974</accession>
<evidence type="ECO:0000256" key="4">
    <source>
        <dbReference type="ARBA" id="ARBA00023098"/>
    </source>
</evidence>
<evidence type="ECO:0000256" key="1">
    <source>
        <dbReference type="ARBA" id="ARBA00005254"/>
    </source>
</evidence>
<sequence>MALTLVEEFAEERIAVITLNNPARRNALSRAVLAALEDNLESLGKSQSVNVVIIRSEGPVFSAGHDLHEILDQNLQEVRTLFQQCAQTMAVIRRLPQVVLAEVSGIATAAGCQLVAACDLAIAADTARFATPGVKIGYFCASPSVQLARNVPVKKAAEMLFTGDFISAEEAKASGLINRVVDNESLRDASWQFAREISRWSLPVIAAGKEFLYQQIEMSEDGAAQYGVEFMTRQSSTPDAVEGMSAFFEKRTPRWSDRS</sequence>
<evidence type="ECO:0000256" key="2">
    <source>
        <dbReference type="ARBA" id="ARBA00022832"/>
    </source>
</evidence>
<comment type="function">
    <text evidence="5">May play a role in fatty acid biosynthesis and insulin sensitivity.</text>
</comment>
<dbReference type="InterPro" id="IPR001753">
    <property type="entry name" value="Enoyl-CoA_hydra/iso"/>
</dbReference>
<dbReference type="EMBL" id="PXYT01000005">
    <property type="protein sequence ID" value="PSR30996.1"/>
    <property type="molecule type" value="Genomic_DNA"/>
</dbReference>
<dbReference type="InterPro" id="IPR052377">
    <property type="entry name" value="Mitochondrial_ECH-domain"/>
</dbReference>
<keyword evidence="4" id="KW-0443">Lipid metabolism</keyword>
<comment type="caution">
    <text evidence="7">The sequence shown here is derived from an EMBL/GenBank/DDBJ whole genome shotgun (WGS) entry which is preliminary data.</text>
</comment>
<keyword evidence="3" id="KW-0809">Transit peptide</keyword>
<evidence type="ECO:0000256" key="6">
    <source>
        <dbReference type="ARBA" id="ARBA00040545"/>
    </source>
</evidence>
<dbReference type="SUPFAM" id="SSF52096">
    <property type="entry name" value="ClpP/crotonase"/>
    <property type="match status" value="1"/>
</dbReference>
<organism evidence="7 8">
    <name type="scientific">Sulfobacillus benefaciens</name>
    <dbReference type="NCBI Taxonomy" id="453960"/>
    <lineage>
        <taxon>Bacteria</taxon>
        <taxon>Bacillati</taxon>
        <taxon>Bacillota</taxon>
        <taxon>Clostridia</taxon>
        <taxon>Eubacteriales</taxon>
        <taxon>Clostridiales Family XVII. Incertae Sedis</taxon>
        <taxon>Sulfobacillus</taxon>
    </lineage>
</organism>
<dbReference type="CDD" id="cd06558">
    <property type="entry name" value="crotonase-like"/>
    <property type="match status" value="1"/>
</dbReference>
<dbReference type="InterPro" id="IPR014748">
    <property type="entry name" value="Enoyl-CoA_hydra_C"/>
</dbReference>
<dbReference type="Gene3D" id="3.90.226.10">
    <property type="entry name" value="2-enoyl-CoA Hydratase, Chain A, domain 1"/>
    <property type="match status" value="1"/>
</dbReference>
<reference evidence="7 8" key="1">
    <citation type="journal article" date="2014" name="BMC Genomics">
        <title>Comparison of environmental and isolate Sulfobacillus genomes reveals diverse carbon, sulfur, nitrogen, and hydrogen metabolisms.</title>
        <authorList>
            <person name="Justice N.B."/>
            <person name="Norman A."/>
            <person name="Brown C.T."/>
            <person name="Singh A."/>
            <person name="Thomas B.C."/>
            <person name="Banfield J.F."/>
        </authorList>
    </citation>
    <scope>NUCLEOTIDE SEQUENCE [LARGE SCALE GENOMIC DNA]</scope>
    <source>
        <strain evidence="7">AMDSBA1</strain>
    </source>
</reference>
<dbReference type="AlphaFoldDB" id="A0A2T2X974"/>
<dbReference type="NCBIfam" id="NF006008">
    <property type="entry name" value="PRK08139.1"/>
    <property type="match status" value="1"/>
</dbReference>
<dbReference type="PANTHER" id="PTHR43602">
    <property type="match status" value="1"/>
</dbReference>
<proteinExistence type="inferred from homology"/>
<dbReference type="GO" id="GO:0016836">
    <property type="term" value="F:hydro-lyase activity"/>
    <property type="evidence" value="ECO:0007669"/>
    <property type="project" value="TreeGrafter"/>
</dbReference>
<evidence type="ECO:0000313" key="8">
    <source>
        <dbReference type="Proteomes" id="UP000242699"/>
    </source>
</evidence>